<dbReference type="STRING" id="48467.SAMN02745166_01345"/>
<evidence type="ECO:0000313" key="8">
    <source>
        <dbReference type="Proteomes" id="UP000190774"/>
    </source>
</evidence>
<dbReference type="InterPro" id="IPR014917">
    <property type="entry name" value="DUF1800"/>
</dbReference>
<feature type="compositionally biased region" description="Acidic residues" evidence="5">
    <location>
        <begin position="270"/>
        <end position="280"/>
    </location>
</feature>
<dbReference type="EMBL" id="FUYE01000003">
    <property type="protein sequence ID" value="SKA86745.1"/>
    <property type="molecule type" value="Genomic_DNA"/>
</dbReference>
<evidence type="ECO:0000256" key="3">
    <source>
        <dbReference type="ARBA" id="ARBA00022729"/>
    </source>
</evidence>
<reference evidence="8" key="1">
    <citation type="submission" date="2017-02" db="EMBL/GenBank/DDBJ databases">
        <authorList>
            <person name="Varghese N."/>
            <person name="Submissions S."/>
        </authorList>
    </citation>
    <scope>NUCLEOTIDE SEQUENCE [LARGE SCALE GENOMIC DNA]</scope>
    <source>
        <strain evidence="8">ATCC 700200</strain>
    </source>
</reference>
<dbReference type="Gene3D" id="4.10.1080.10">
    <property type="entry name" value="TSP type-3 repeat"/>
    <property type="match status" value="1"/>
</dbReference>
<evidence type="ECO:0000256" key="6">
    <source>
        <dbReference type="SAM" id="SignalP"/>
    </source>
</evidence>
<dbReference type="PANTHER" id="PTHR37467:SF1">
    <property type="entry name" value="EXPORTED CALCIUM-BINDING GLYCOPROTEIN"/>
    <property type="match status" value="1"/>
</dbReference>
<dbReference type="Pfam" id="PF18884">
    <property type="entry name" value="TSP3_bac"/>
    <property type="match status" value="7"/>
</dbReference>
<dbReference type="Proteomes" id="UP000190774">
    <property type="component" value="Unassembled WGS sequence"/>
</dbReference>
<evidence type="ECO:0000256" key="1">
    <source>
        <dbReference type="ARBA" id="ARBA00004613"/>
    </source>
</evidence>
<keyword evidence="2" id="KW-0964">Secreted</keyword>
<accession>A0A1T4XC48</accession>
<name>A0A1T4XC48_9BACT</name>
<gene>
    <name evidence="7" type="ORF">SAMN02745166_01345</name>
</gene>
<dbReference type="InterPro" id="IPR028974">
    <property type="entry name" value="TSP_type-3_rpt"/>
</dbReference>
<evidence type="ECO:0000256" key="2">
    <source>
        <dbReference type="ARBA" id="ARBA00022525"/>
    </source>
</evidence>
<comment type="subcellular location">
    <subcellularLocation>
        <location evidence="1">Secreted</location>
    </subcellularLocation>
</comment>
<dbReference type="InterPro" id="IPR053180">
    <property type="entry name" value="Ca-binding_acidic-repeat"/>
</dbReference>
<feature type="region of interest" description="Disordered" evidence="5">
    <location>
        <begin position="597"/>
        <end position="657"/>
    </location>
</feature>
<dbReference type="PANTHER" id="PTHR37467">
    <property type="entry name" value="EXPORTED CALCIUM-BINDING GLYCOPROTEIN-RELATED"/>
    <property type="match status" value="1"/>
</dbReference>
<dbReference type="Pfam" id="PF08811">
    <property type="entry name" value="DUF1800"/>
    <property type="match status" value="1"/>
</dbReference>
<sequence>MNCRSLLFAITLLGILPEAQAEFRMVWSLGAQDGRPEEFGDESWGTNAPPGSASARDNDFYFAGAYPPPIGGVAAEEPWTHLERAVSPGNPLTRLHFNLTAEDVTATLRVRFVLHHVWGYMAPSDYGRHELEIRLNGTVLLTETVSERGSLVVEATAADFTAHIGENILQITRTGGDADAMVQWDALTFEVHPTGMLDADEDGLLRWWEEDHNLDDTQAEDAQADPDGDGLTTQAEFQHRTDPWVADTDQDGLSDGGEVARGTNPLLADTDGDELLDGEETVSNPTLKDTDGDGYSDPWELSAGFNPADSASHPPAWDGAIALHFVSDLATRHGLAPEAVSGFAPQPYWNHTKPLTSWGTPMGTQAAIVSPQAGLLVNSAGDATDVTLNWSTNSGFWASNNGGSSIGKLFSGFFSVNNEAGGTLSLSNIPYPLYDVIVYVGGVYDGGIGSLRLNDNAGDDRWFATATTAPANRFVEPLVSSEAVPWTGNTIRFRNVTGSSFNLKLFRSSWHEVGIHGLQIVNADDDADEDGIPTWWELKYHLNPSVNDAAGDADLDDLSNFGEWQRQTDPLCADTDGDGLKDGVESQTGIWVNVTDTGSHPLLADTDGDGLTDGFEVNLKPQPTNPNQADSDGDGRSDAEEIQRRTDPRSVDGPLAQMPVVTTSPRQFIWIVDNVQIVWDHMRGHVIDQSWGDNRLMSFQLANSAGTGVNAFDVALRVRGGRLSYFFYSSHDFGFSHPDSDNDDIWAADWVDSPTDLKPEMGFSGYGRADISDRLSFQIIGSSTGSQTAWNFTFNIVNQDTGETVVSRDFNGCRLATNVHHNTVSWQDLSDPPLPHRLDLWEHPGVQVYFQSSPLEETPAFAAFKDTDEDGMPDVWEDFHALNKNSAADASVDDDLDGLSNLREYLSGTSPNDRDSDDDGAPDGLEVESGSNPLLASSLPPFYHGVPSAIANEDFNGNGMPDAWEQWSGGGVLEASLDSDHDGLTNQDEAAAGTDPFDAASKLSFKVAQDGQDLRLRWSVLPLKGTAVWQSANLTQWQASGGEPTLSEQEFEQTFAGALQNPVSTFYRLAIEDRDSDADGVSDWTEVHVLGSDPHVANSLGTTIVTDEDEDGNPEGSLSGELATLLEQFSGGYQGAAPAHTVTRSQAARFLMQASFGPTLDDIRRVQSLGYEAWVEEQAVKAPTLHSTYIRAIYDDMLGQRSRTDFNRGGEEASPFLFGNNMMTTFARASIQGEDQLRQRMAFALSQILVTSRRDANLENRCLGMADYYDIFVRNALGNYYDVLMEVTLHPVMGRYLSHVGNQKADPAINRYPDENFARELMQLFSIGLWELNPNGTRKLDVEGHPIPTYSNAEITQLARVMTGFWFGGHNWGGGGWTEPDFTTPMTVRGEYHDFGKKVLLGGCVLPARAATDDNALRDVRDAVRHLFEHANTPVFISRQLIQFMVTDNPSPAYVARVSAVFADNGNGVRGDLKAVLKAILLDDEARDPRFTEAASYGRLKEPVIRAMALARAFGMKDVPDLLWWDWGDFFNASRQEPTYSPSVFNFYRPDYKAPGLLTQKQLSAPVFQITDSFSSIAFPNRLWQILMEGFSLWETYRFPLDLSREEALAGRPEALVDHLNLLFCAGRMRPGTRALILEKVSEIPAEQTAARAQVAAYLALVCPEGAVMK</sequence>
<evidence type="ECO:0000313" key="7">
    <source>
        <dbReference type="EMBL" id="SKA86745.1"/>
    </source>
</evidence>
<evidence type="ECO:0000256" key="5">
    <source>
        <dbReference type="SAM" id="MobiDB-lite"/>
    </source>
</evidence>
<dbReference type="RefSeq" id="WP_176159262.1">
    <property type="nucleotide sequence ID" value="NZ_FUYE01000003.1"/>
</dbReference>
<dbReference type="InterPro" id="IPR059100">
    <property type="entry name" value="TSP3_bac"/>
</dbReference>
<keyword evidence="8" id="KW-1185">Reference proteome</keyword>
<organism evidence="7 8">
    <name type="scientific">Prosthecobacter debontii</name>
    <dbReference type="NCBI Taxonomy" id="48467"/>
    <lineage>
        <taxon>Bacteria</taxon>
        <taxon>Pseudomonadati</taxon>
        <taxon>Verrucomicrobiota</taxon>
        <taxon>Verrucomicrobiia</taxon>
        <taxon>Verrucomicrobiales</taxon>
        <taxon>Verrucomicrobiaceae</taxon>
        <taxon>Prosthecobacter</taxon>
    </lineage>
</organism>
<feature type="compositionally biased region" description="Basic and acidic residues" evidence="5">
    <location>
        <begin position="633"/>
        <end position="650"/>
    </location>
</feature>
<feature type="region of interest" description="Disordered" evidence="5">
    <location>
        <begin position="238"/>
        <end position="293"/>
    </location>
</feature>
<keyword evidence="3 6" id="KW-0732">Signal</keyword>
<evidence type="ECO:0008006" key="9">
    <source>
        <dbReference type="Google" id="ProtNLM"/>
    </source>
</evidence>
<feature type="region of interest" description="Disordered" evidence="5">
    <location>
        <begin position="902"/>
        <end position="938"/>
    </location>
</feature>
<dbReference type="GO" id="GO:0005509">
    <property type="term" value="F:calcium ion binding"/>
    <property type="evidence" value="ECO:0007669"/>
    <property type="project" value="InterPro"/>
</dbReference>
<dbReference type="SUPFAM" id="SSF103647">
    <property type="entry name" value="TSP type-3 repeat"/>
    <property type="match status" value="1"/>
</dbReference>
<keyword evidence="4" id="KW-0106">Calcium</keyword>
<feature type="chain" id="PRO_5010582842" description="DUF1800 family protein" evidence="6">
    <location>
        <begin position="22"/>
        <end position="1670"/>
    </location>
</feature>
<feature type="compositionally biased region" description="Polar residues" evidence="5">
    <location>
        <begin position="621"/>
        <end position="630"/>
    </location>
</feature>
<feature type="signal peptide" evidence="6">
    <location>
        <begin position="1"/>
        <end position="21"/>
    </location>
</feature>
<evidence type="ECO:0000256" key="4">
    <source>
        <dbReference type="ARBA" id="ARBA00022837"/>
    </source>
</evidence>
<proteinExistence type="predicted"/>
<protein>
    <recommendedName>
        <fullName evidence="9">DUF1800 family protein</fullName>
    </recommendedName>
</protein>